<dbReference type="eggNOG" id="COG5473">
    <property type="taxonomic scope" value="Bacteria"/>
</dbReference>
<feature type="transmembrane region" description="Helical" evidence="2">
    <location>
        <begin position="234"/>
        <end position="257"/>
    </location>
</feature>
<keyword evidence="2" id="KW-1133">Transmembrane helix</keyword>
<dbReference type="EMBL" id="ACRE02000008">
    <property type="protein sequence ID" value="EGE37698.1"/>
    <property type="molecule type" value="Genomic_DNA"/>
</dbReference>
<dbReference type="AlphaFoldDB" id="F2UZU4"/>
<dbReference type="PANTHER" id="PTHR40076">
    <property type="entry name" value="MEMBRANE PROTEIN-RELATED"/>
    <property type="match status" value="1"/>
</dbReference>
<feature type="transmembrane region" description="Helical" evidence="2">
    <location>
        <begin position="139"/>
        <end position="157"/>
    </location>
</feature>
<dbReference type="InterPro" id="IPR010380">
    <property type="entry name" value="DUF975"/>
</dbReference>
<feature type="region of interest" description="Disordered" evidence="1">
    <location>
        <begin position="1"/>
        <end position="111"/>
    </location>
</feature>
<evidence type="ECO:0000256" key="1">
    <source>
        <dbReference type="SAM" id="MobiDB-lite"/>
    </source>
</evidence>
<keyword evidence="2" id="KW-0812">Transmembrane</keyword>
<reference evidence="3 4" key="2">
    <citation type="submission" date="2011-10" db="EMBL/GenBank/DDBJ databases">
        <title>The Genome Sequence of Actinomyces viscosus C505.</title>
        <authorList>
            <consortium name="The Broad Institute Genome Sequencing Platform"/>
            <consortium name="The Broad Institute Genome Sequencing Center for Infectious Disease"/>
            <person name="Earl A."/>
            <person name="Ward D."/>
            <person name="Feldgarden M."/>
            <person name="Gevers D."/>
            <person name="Sibley C.D."/>
            <person name="Field T.R."/>
            <person name="Grinwis M."/>
            <person name="Eshaghurshan C.S."/>
            <person name="Surette M.G."/>
            <person name="Young S.K."/>
            <person name="Zeng Q."/>
            <person name="Gargeya S."/>
            <person name="Fitzgerald M."/>
            <person name="Haas B."/>
            <person name="Abouelleil A."/>
            <person name="Alvarado L."/>
            <person name="Arachchi H.M."/>
            <person name="Berlin A."/>
            <person name="Brown A."/>
            <person name="Chapman S.B."/>
            <person name="Chen Z."/>
            <person name="Dunbar C."/>
            <person name="Freedman E."/>
            <person name="Gearin G."/>
            <person name="Goldberg J."/>
            <person name="Griggs A."/>
            <person name="Gujja S."/>
            <person name="Heiman D."/>
            <person name="Howarth C."/>
            <person name="Larson L."/>
            <person name="Lui A."/>
            <person name="MacDonald P.J.P."/>
            <person name="Montmayeur A."/>
            <person name="Murphy C."/>
            <person name="Neiman D."/>
            <person name="Pearson M."/>
            <person name="Priest M."/>
            <person name="Roberts A."/>
            <person name="Saif S."/>
            <person name="Shea T."/>
            <person name="Shenoy N."/>
            <person name="Sisk P."/>
            <person name="Stolte C."/>
            <person name="Sykes S."/>
            <person name="Wortman J."/>
            <person name="Nusbaum C."/>
            <person name="Birren B."/>
        </authorList>
    </citation>
    <scope>NUCLEOTIDE SEQUENCE [LARGE SCALE GENOMIC DNA]</scope>
    <source>
        <strain evidence="3 4">C505</strain>
    </source>
</reference>
<feature type="transmembrane region" description="Helical" evidence="2">
    <location>
        <begin position="210"/>
        <end position="228"/>
    </location>
</feature>
<feature type="transmembrane region" description="Helical" evidence="2">
    <location>
        <begin position="299"/>
        <end position="318"/>
    </location>
</feature>
<sequence>MCQSDGMTTPQYPGYPDDGSQAGGVPQGAGTPGYGPQPGYDPQVGSVPGYGAQPGYGAGPDPQQQPGYGPQPGATQGYGPQPAAGPDYASQPGAVPGYGPQPGMGAGGGMPPYPPGAMGGAPLSVGDGMSWAWSKFKENALILVVGMGLWTVLSSFTVEAHYTVNGEEHGFGLGVPFGTYIALAIGLFASIVTTHMAIKVATGRPLAWGDLFTFPNFGASLLAAFLTWLATSVGSLLCAVPGIIAAFLFHYSVYFTVDKGMDGIAGMKASWATLSSHVGELFPFALAGVGLYILGAVTLIGWLVTVPLVMLLSAYSYVRIQGYDVVR</sequence>
<feature type="compositionally biased region" description="Low complexity" evidence="1">
    <location>
        <begin position="37"/>
        <end position="51"/>
    </location>
</feature>
<feature type="compositionally biased region" description="Gly residues" evidence="1">
    <location>
        <begin position="21"/>
        <end position="33"/>
    </location>
</feature>
<name>F2UZU4_ACTVI</name>
<reference evidence="4" key="1">
    <citation type="submission" date="2010-02" db="EMBL/GenBank/DDBJ databases">
        <title>The Genome Sequence of Prevotella oris strain C735.</title>
        <authorList>
            <consortium name="The Broad Institute Genome Sequencing Platform"/>
            <person name="Ward D."/>
            <person name="Feldgarden M."/>
            <person name="Earl A."/>
            <person name="Young S.K."/>
            <person name="Zeng Q."/>
            <person name="Koehrsen M."/>
            <person name="Alvarado L."/>
            <person name="Berlin A."/>
            <person name="Bochicchio J."/>
            <person name="Borenstein D."/>
            <person name="Chapman S.B."/>
            <person name="Chen Z."/>
            <person name="Engels R."/>
            <person name="Freedman E."/>
            <person name="Gellesch M."/>
            <person name="Goldberg J."/>
            <person name="Griggs A."/>
            <person name="Gujja S."/>
            <person name="Heilman E."/>
            <person name="Heiman D."/>
            <person name="Hepburn T."/>
            <person name="Howarth C."/>
            <person name="Jen D."/>
            <person name="Larson L."/>
            <person name="Mehta T."/>
            <person name="Park D."/>
            <person name="Pearson M."/>
            <person name="Roberts A."/>
            <person name="Saif S."/>
            <person name="Shea T."/>
            <person name="Shenoy N."/>
            <person name="Sisk P."/>
            <person name="Stolte C."/>
            <person name="Sykes S."/>
            <person name="Thomson T."/>
            <person name="Walk T."/>
            <person name="White J."/>
            <person name="Yandava C."/>
            <person name="Sibley C.D."/>
            <person name="Field T.R."/>
            <person name="Grinwis M."/>
            <person name="Eshaghurshan C.S."/>
            <person name="Surette M.G."/>
            <person name="Haas B."/>
            <person name="Nusbaum C."/>
            <person name="Birren B."/>
        </authorList>
    </citation>
    <scope>NUCLEOTIDE SEQUENCE [LARGE SCALE GENOMIC DNA]</scope>
    <source>
        <strain evidence="4">C505</strain>
    </source>
</reference>
<dbReference type="HOGENOM" id="CLU_065990_1_0_11"/>
<feature type="compositionally biased region" description="Low complexity" evidence="1">
    <location>
        <begin position="59"/>
        <end position="89"/>
    </location>
</feature>
<proteinExistence type="predicted"/>
<comment type="caution">
    <text evidence="3">The sequence shown here is derived from an EMBL/GenBank/DDBJ whole genome shotgun (WGS) entry which is preliminary data.</text>
</comment>
<dbReference type="Proteomes" id="UP000004668">
    <property type="component" value="Unassembled WGS sequence"/>
</dbReference>
<feature type="compositionally biased region" description="Gly residues" evidence="1">
    <location>
        <begin position="100"/>
        <end position="110"/>
    </location>
</feature>
<protein>
    <recommendedName>
        <fullName evidence="5">Integral membrane protein</fullName>
    </recommendedName>
</protein>
<evidence type="ECO:0000256" key="2">
    <source>
        <dbReference type="SAM" id="Phobius"/>
    </source>
</evidence>
<keyword evidence="2" id="KW-0472">Membrane</keyword>
<feature type="transmembrane region" description="Helical" evidence="2">
    <location>
        <begin position="177"/>
        <end position="198"/>
    </location>
</feature>
<evidence type="ECO:0008006" key="5">
    <source>
        <dbReference type="Google" id="ProtNLM"/>
    </source>
</evidence>
<evidence type="ECO:0000313" key="4">
    <source>
        <dbReference type="Proteomes" id="UP000004668"/>
    </source>
</evidence>
<accession>F2UZU4</accession>
<gene>
    <name evidence="3" type="ORF">HMPREF0059_01969</name>
</gene>
<organism evidence="3 4">
    <name type="scientific">Actinomyces viscosus C505</name>
    <dbReference type="NCBI Taxonomy" id="562973"/>
    <lineage>
        <taxon>Bacteria</taxon>
        <taxon>Bacillati</taxon>
        <taxon>Actinomycetota</taxon>
        <taxon>Actinomycetes</taxon>
        <taxon>Actinomycetales</taxon>
        <taxon>Actinomycetaceae</taxon>
        <taxon>Actinomyces</taxon>
    </lineage>
</organism>
<feature type="transmembrane region" description="Helical" evidence="2">
    <location>
        <begin position="269"/>
        <end position="293"/>
    </location>
</feature>
<dbReference type="PANTHER" id="PTHR40076:SF1">
    <property type="entry name" value="MEMBRANE PROTEIN"/>
    <property type="match status" value="1"/>
</dbReference>
<evidence type="ECO:0000313" key="3">
    <source>
        <dbReference type="EMBL" id="EGE37698.1"/>
    </source>
</evidence>
<feature type="compositionally biased region" description="Polar residues" evidence="1">
    <location>
        <begin position="1"/>
        <end position="11"/>
    </location>
</feature>